<feature type="transmembrane region" description="Helical" evidence="5">
    <location>
        <begin position="318"/>
        <end position="338"/>
    </location>
</feature>
<dbReference type="InterPro" id="IPR013525">
    <property type="entry name" value="ABC2_TM"/>
</dbReference>
<evidence type="ECO:0000256" key="1">
    <source>
        <dbReference type="ARBA" id="ARBA00004141"/>
    </source>
</evidence>
<sequence>MREILRKELTRVFGDKKMIFSTFILPVLIMFVIMSIVSSLAKNMANDIDSHTSKVFLVHGPNSYKSYLESKDYFIETTDIESGEEMEAAKKKILSGDVDLIIEFPEDFDQQIENYQKGDEIPQIKTYYNPSEDYSSAAFEKLSNEGLAEYRTMLLGNRIDDVASLTVFTVNSDNEEMVIQDEQKASGKAVGMMLPYFVTILLFAGAMSLGIDMVAGEKERGTMASLLVAPIKRKSIALGKIFSLMIISGVSSLVYVFAMIVLSPMMFGGMRGGSSTEMQFMLLPSQIIMLLLLLIAIAFLYSSIIVLISVFARSIKEASSYIMPAYMIVLIVGLMSMFTTGTPGNKSYFIPVYNNTLAIQGILTQEISPLQYGVTLGGTLILGGVCIGLIVKAFQSEKIMST</sequence>
<protein>
    <submittedName>
        <fullName evidence="7">ABC transporter permease</fullName>
    </submittedName>
</protein>
<dbReference type="Gene3D" id="3.40.1710.10">
    <property type="entry name" value="abc type-2 transporter like domain"/>
    <property type="match status" value="1"/>
</dbReference>
<reference evidence="7 8" key="1">
    <citation type="journal article" date="2022" name="Genome Biol. Evol.">
        <title>Host diet, physiology and behaviors set the stage for Lachnospiraceae cladogenesis.</title>
        <authorList>
            <person name="Vera-Ponce De Leon A."/>
            <person name="Schneider M."/>
            <person name="Jahnes B.C."/>
            <person name="Sadowski V."/>
            <person name="Camuy-Velez L.A."/>
            <person name="Duan J."/>
            <person name="Sabree Z.L."/>
        </authorList>
    </citation>
    <scope>NUCLEOTIDE SEQUENCE [LARGE SCALE GENOMIC DNA]</scope>
    <source>
        <strain evidence="7 8">PAL113</strain>
    </source>
</reference>
<evidence type="ECO:0000256" key="4">
    <source>
        <dbReference type="ARBA" id="ARBA00023136"/>
    </source>
</evidence>
<keyword evidence="4 5" id="KW-0472">Membrane</keyword>
<feature type="transmembrane region" description="Helical" evidence="5">
    <location>
        <begin position="193"/>
        <end position="215"/>
    </location>
</feature>
<comment type="subcellular location">
    <subcellularLocation>
        <location evidence="1">Membrane</location>
        <topology evidence="1">Multi-pass membrane protein</topology>
    </subcellularLocation>
</comment>
<keyword evidence="8" id="KW-1185">Reference proteome</keyword>
<dbReference type="EMBL" id="JAMZFW010000014">
    <property type="protein sequence ID" value="MCP1102823.1"/>
    <property type="molecule type" value="Genomic_DNA"/>
</dbReference>
<evidence type="ECO:0000256" key="5">
    <source>
        <dbReference type="SAM" id="Phobius"/>
    </source>
</evidence>
<comment type="caution">
    <text evidence="7">The sequence shown here is derived from an EMBL/GenBank/DDBJ whole genome shotgun (WGS) entry which is preliminary data.</text>
</comment>
<evidence type="ECO:0000313" key="7">
    <source>
        <dbReference type="EMBL" id="MCP1102823.1"/>
    </source>
</evidence>
<dbReference type="PANTHER" id="PTHR43471:SF3">
    <property type="entry name" value="ABC TRANSPORTER PERMEASE PROTEIN NATB"/>
    <property type="match status" value="1"/>
</dbReference>
<dbReference type="Proteomes" id="UP001523566">
    <property type="component" value="Unassembled WGS sequence"/>
</dbReference>
<keyword evidence="3 5" id="KW-1133">Transmembrane helix</keyword>
<evidence type="ECO:0000256" key="2">
    <source>
        <dbReference type="ARBA" id="ARBA00022692"/>
    </source>
</evidence>
<evidence type="ECO:0000259" key="6">
    <source>
        <dbReference type="Pfam" id="PF12698"/>
    </source>
</evidence>
<dbReference type="PANTHER" id="PTHR43471">
    <property type="entry name" value="ABC TRANSPORTER PERMEASE"/>
    <property type="match status" value="1"/>
</dbReference>
<keyword evidence="2 5" id="KW-0812">Transmembrane</keyword>
<name>A0ABT1EAF5_9FIRM</name>
<accession>A0ABT1EAF5</accession>
<proteinExistence type="predicted"/>
<dbReference type="RefSeq" id="WP_262066609.1">
    <property type="nucleotide sequence ID" value="NZ_JAMXOD010000014.1"/>
</dbReference>
<feature type="transmembrane region" description="Helical" evidence="5">
    <location>
        <begin position="370"/>
        <end position="391"/>
    </location>
</feature>
<feature type="transmembrane region" description="Helical" evidence="5">
    <location>
        <begin position="20"/>
        <end position="41"/>
    </location>
</feature>
<evidence type="ECO:0000256" key="3">
    <source>
        <dbReference type="ARBA" id="ARBA00022989"/>
    </source>
</evidence>
<organism evidence="7 8">
    <name type="scientific">Aequitasia blattaphilus</name>
    <dbReference type="NCBI Taxonomy" id="2949332"/>
    <lineage>
        <taxon>Bacteria</taxon>
        <taxon>Bacillati</taxon>
        <taxon>Bacillota</taxon>
        <taxon>Clostridia</taxon>
        <taxon>Lachnospirales</taxon>
        <taxon>Lachnospiraceae</taxon>
        <taxon>Aequitasia</taxon>
    </lineage>
</organism>
<feature type="transmembrane region" description="Helical" evidence="5">
    <location>
        <begin position="241"/>
        <end position="267"/>
    </location>
</feature>
<feature type="transmembrane region" description="Helical" evidence="5">
    <location>
        <begin position="287"/>
        <end position="311"/>
    </location>
</feature>
<feature type="domain" description="ABC-2 type transporter transmembrane" evidence="6">
    <location>
        <begin position="16"/>
        <end position="391"/>
    </location>
</feature>
<evidence type="ECO:0000313" key="8">
    <source>
        <dbReference type="Proteomes" id="UP001523566"/>
    </source>
</evidence>
<gene>
    <name evidence="7" type="ORF">NK125_10385</name>
</gene>
<dbReference type="Pfam" id="PF12698">
    <property type="entry name" value="ABC2_membrane_3"/>
    <property type="match status" value="1"/>
</dbReference>